<keyword evidence="3" id="KW-1185">Reference proteome</keyword>
<evidence type="ECO:0000313" key="3">
    <source>
        <dbReference type="Proteomes" id="UP000032066"/>
    </source>
</evidence>
<dbReference type="AlphaFoldDB" id="A0A0D0N4R9"/>
<name>A0A0D0N4R9_KITGR</name>
<comment type="caution">
    <text evidence="2">The sequence shown here is derived from an EMBL/GenBank/DDBJ whole genome shotgun (WGS) entry which is preliminary data.</text>
</comment>
<reference evidence="2 3" key="1">
    <citation type="submission" date="2015-02" db="EMBL/GenBank/DDBJ databases">
        <title>Draft genome sequence of Kitasatospora griseola MF730-N6, a bafilomycin, terpentecin and satosporin producer.</title>
        <authorList>
            <person name="Arens J.C."/>
            <person name="Haltli B."/>
            <person name="Kerr R.G."/>
        </authorList>
    </citation>
    <scope>NUCLEOTIDE SEQUENCE [LARGE SCALE GENOMIC DNA]</scope>
    <source>
        <strain evidence="2 3">MF730-N6</strain>
    </source>
</reference>
<feature type="domain" description="Phage FDXHR zinc binding" evidence="1">
    <location>
        <begin position="3"/>
        <end position="52"/>
    </location>
</feature>
<dbReference type="EMBL" id="JXZB01000004">
    <property type="protein sequence ID" value="KIQ63110.1"/>
    <property type="molecule type" value="Genomic_DNA"/>
</dbReference>
<protein>
    <recommendedName>
        <fullName evidence="1">Phage FDXHR zinc binding domain-containing protein</fullName>
    </recommendedName>
</protein>
<dbReference type="Pfam" id="PF24071">
    <property type="entry name" value="Phage_zn_bind_3"/>
    <property type="match status" value="1"/>
</dbReference>
<evidence type="ECO:0000259" key="1">
    <source>
        <dbReference type="Pfam" id="PF24071"/>
    </source>
</evidence>
<accession>A0A0D0N4R9</accession>
<dbReference type="InterPro" id="IPR058158">
    <property type="entry name" value="Phage_zn-bd_3"/>
</dbReference>
<organism evidence="2 3">
    <name type="scientific">Kitasatospora griseola</name>
    <name type="common">Streptomyces griseolosporeus</name>
    <dbReference type="NCBI Taxonomy" id="2064"/>
    <lineage>
        <taxon>Bacteria</taxon>
        <taxon>Bacillati</taxon>
        <taxon>Actinomycetota</taxon>
        <taxon>Actinomycetes</taxon>
        <taxon>Kitasatosporales</taxon>
        <taxon>Streptomycetaceae</taxon>
        <taxon>Kitasatospora</taxon>
    </lineage>
</organism>
<gene>
    <name evidence="2" type="ORF">TR51_30470</name>
</gene>
<dbReference type="PATRIC" id="fig|2064.6.peg.6469"/>
<sequence>MKIVHPPCGREWSGQRAEHCPACHETFAGTRAGDAHRTGPHDARRCVPPATAGLWQDARGLWHRAPYRDR</sequence>
<evidence type="ECO:0000313" key="2">
    <source>
        <dbReference type="EMBL" id="KIQ63110.1"/>
    </source>
</evidence>
<dbReference type="Proteomes" id="UP000032066">
    <property type="component" value="Unassembled WGS sequence"/>
</dbReference>
<proteinExistence type="predicted"/>